<reference evidence="1" key="1">
    <citation type="submission" date="2018-02" db="EMBL/GenBank/DDBJ databases">
        <title>Rhizophora mucronata_Transcriptome.</title>
        <authorList>
            <person name="Meera S.P."/>
            <person name="Sreeshan A."/>
            <person name="Augustine A."/>
        </authorList>
    </citation>
    <scope>NUCLEOTIDE SEQUENCE</scope>
    <source>
        <tissue evidence="1">Leaf</tissue>
    </source>
</reference>
<dbReference type="AlphaFoldDB" id="A0A2P2Q7N6"/>
<proteinExistence type="predicted"/>
<sequence length="41" mass="5066">MWLTMSFPMSRLCHFTHQISSIFFRKYWKFLFIASNNSFTL</sequence>
<protein>
    <submittedName>
        <fullName evidence="1">Uncharacterized protein</fullName>
    </submittedName>
</protein>
<evidence type="ECO:0000313" key="1">
    <source>
        <dbReference type="EMBL" id="MBX62970.1"/>
    </source>
</evidence>
<dbReference type="EMBL" id="GGEC01082486">
    <property type="protein sequence ID" value="MBX62970.1"/>
    <property type="molecule type" value="Transcribed_RNA"/>
</dbReference>
<accession>A0A2P2Q7N6</accession>
<organism evidence="1">
    <name type="scientific">Rhizophora mucronata</name>
    <name type="common">Asiatic mangrove</name>
    <dbReference type="NCBI Taxonomy" id="61149"/>
    <lineage>
        <taxon>Eukaryota</taxon>
        <taxon>Viridiplantae</taxon>
        <taxon>Streptophyta</taxon>
        <taxon>Embryophyta</taxon>
        <taxon>Tracheophyta</taxon>
        <taxon>Spermatophyta</taxon>
        <taxon>Magnoliopsida</taxon>
        <taxon>eudicotyledons</taxon>
        <taxon>Gunneridae</taxon>
        <taxon>Pentapetalae</taxon>
        <taxon>rosids</taxon>
        <taxon>fabids</taxon>
        <taxon>Malpighiales</taxon>
        <taxon>Rhizophoraceae</taxon>
        <taxon>Rhizophora</taxon>
    </lineage>
</organism>
<name>A0A2P2Q7N6_RHIMU</name>